<gene>
    <name evidence="1" type="ORF">SAMN05661012_00356</name>
</gene>
<accession>A0A1K1M0U1</accession>
<name>A0A1K1M0U1_9BACT</name>
<reference evidence="1 2" key="1">
    <citation type="submission" date="2016-11" db="EMBL/GenBank/DDBJ databases">
        <authorList>
            <person name="Jaros S."/>
            <person name="Januszkiewicz K."/>
            <person name="Wedrychowicz H."/>
        </authorList>
    </citation>
    <scope>NUCLEOTIDE SEQUENCE [LARGE SCALE GENOMIC DNA]</scope>
    <source>
        <strain evidence="1 2">DSM 784</strain>
    </source>
</reference>
<dbReference type="AlphaFoldDB" id="A0A1K1M0U1"/>
<organism evidence="1 2">
    <name type="scientific">Chitinophaga sancti</name>
    <dbReference type="NCBI Taxonomy" id="1004"/>
    <lineage>
        <taxon>Bacteria</taxon>
        <taxon>Pseudomonadati</taxon>
        <taxon>Bacteroidota</taxon>
        <taxon>Chitinophagia</taxon>
        <taxon>Chitinophagales</taxon>
        <taxon>Chitinophagaceae</taxon>
        <taxon>Chitinophaga</taxon>
    </lineage>
</organism>
<protein>
    <submittedName>
        <fullName evidence="1">Uncharacterized protein</fullName>
    </submittedName>
</protein>
<proteinExistence type="predicted"/>
<dbReference type="EMBL" id="FPIZ01000001">
    <property type="protein sequence ID" value="SFW16712.1"/>
    <property type="molecule type" value="Genomic_DNA"/>
</dbReference>
<evidence type="ECO:0000313" key="1">
    <source>
        <dbReference type="EMBL" id="SFW16712.1"/>
    </source>
</evidence>
<sequence>MQLSNSKLAKQHEKLTCILNLAIRSKNKAFKAMAEINRMKAAQISYTVIGETIFQLTTYYREAMYVYERLMQYYRKQLLRVIGDDYVHVNSFASSL</sequence>
<evidence type="ECO:0000313" key="2">
    <source>
        <dbReference type="Proteomes" id="UP000183788"/>
    </source>
</evidence>
<dbReference type="STRING" id="1004.SAMN05661012_00356"/>
<dbReference type="Proteomes" id="UP000183788">
    <property type="component" value="Unassembled WGS sequence"/>
</dbReference>